<evidence type="ECO:0008006" key="3">
    <source>
        <dbReference type="Google" id="ProtNLM"/>
    </source>
</evidence>
<dbReference type="OrthoDB" id="5977005at2759"/>
<organism evidence="1 2">
    <name type="scientific">Nematostella vectensis</name>
    <name type="common">Starlet sea anemone</name>
    <dbReference type="NCBI Taxonomy" id="45351"/>
    <lineage>
        <taxon>Eukaryota</taxon>
        <taxon>Metazoa</taxon>
        <taxon>Cnidaria</taxon>
        <taxon>Anthozoa</taxon>
        <taxon>Hexacorallia</taxon>
        <taxon>Actiniaria</taxon>
        <taxon>Edwardsiidae</taxon>
        <taxon>Nematostella</taxon>
    </lineage>
</organism>
<dbReference type="HOGENOM" id="CLU_058117_0_0_1"/>
<dbReference type="PhylomeDB" id="A7S4A5"/>
<dbReference type="EMBL" id="DS469577">
    <property type="protein sequence ID" value="EDO41484.1"/>
    <property type="molecule type" value="Genomic_DNA"/>
</dbReference>
<proteinExistence type="predicted"/>
<feature type="non-terminal residue" evidence="1">
    <location>
        <position position="1"/>
    </location>
</feature>
<name>A7S4A5_NEMVE</name>
<reference evidence="1 2" key="1">
    <citation type="journal article" date="2007" name="Science">
        <title>Sea anemone genome reveals ancestral eumetazoan gene repertoire and genomic organization.</title>
        <authorList>
            <person name="Putnam N.H."/>
            <person name="Srivastava M."/>
            <person name="Hellsten U."/>
            <person name="Dirks B."/>
            <person name="Chapman J."/>
            <person name="Salamov A."/>
            <person name="Terry A."/>
            <person name="Shapiro H."/>
            <person name="Lindquist E."/>
            <person name="Kapitonov V.V."/>
            <person name="Jurka J."/>
            <person name="Genikhovich G."/>
            <person name="Grigoriev I.V."/>
            <person name="Lucas S.M."/>
            <person name="Steele R.E."/>
            <person name="Finnerty J.R."/>
            <person name="Technau U."/>
            <person name="Martindale M.Q."/>
            <person name="Rokhsar D.S."/>
        </authorList>
    </citation>
    <scope>NUCLEOTIDE SEQUENCE [LARGE SCALE GENOMIC DNA]</scope>
    <source>
        <strain evidence="2">CH2 X CH6</strain>
    </source>
</reference>
<dbReference type="AlphaFoldDB" id="A7S4A5"/>
<dbReference type="STRING" id="45351.A7S4A5"/>
<dbReference type="Gene3D" id="3.40.50.150">
    <property type="entry name" value="Vaccinia Virus protein VP39"/>
    <property type="match status" value="1"/>
</dbReference>
<dbReference type="OMA" id="FQEYQAT"/>
<dbReference type="KEGG" id="nve:5513259"/>
<gene>
    <name evidence="1" type="ORF">NEMVEDRAFT_v1g103969</name>
</gene>
<dbReference type="Pfam" id="PF13489">
    <property type="entry name" value="Methyltransf_23"/>
    <property type="match status" value="1"/>
</dbReference>
<protein>
    <recommendedName>
        <fullName evidence="3">Histamine N-methyltransferase</fullName>
    </recommendedName>
</protein>
<dbReference type="InParanoid" id="A7S4A5"/>
<keyword evidence="2" id="KW-1185">Reference proteome</keyword>
<dbReference type="FunCoup" id="A7S4A5">
    <property type="interactions" value="3"/>
</dbReference>
<dbReference type="InterPro" id="IPR029063">
    <property type="entry name" value="SAM-dependent_MTases_sf"/>
</dbReference>
<dbReference type="SUPFAM" id="SSF53335">
    <property type="entry name" value="S-adenosyl-L-methionine-dependent methyltransferases"/>
    <property type="match status" value="1"/>
</dbReference>
<sequence>YSQGYAIYLKFSQHHQRCKDIIQQEIPRVVSRILPALSASQRLSILSIGAGDGKMDREVINAALKALPEAFMIANTAVEPNANELAVYKEAIARAQAQYSLGNHRVEWRMECQTFNTFLQRSSESTAFDLVHFIYSIYYMDDLEVALRQCYERMLRDTGAILVVLRTPEDLISQLASCFASVGIQAAKGTEDLRDTHVIEIARKLGWVYERRILPFTIDVTDLYDALSIDGNMLLDFLTHFVDFRKTAGPELMRDVLQFIKDN</sequence>
<dbReference type="GO" id="GO:0008168">
    <property type="term" value="F:methyltransferase activity"/>
    <property type="evidence" value="ECO:0000318"/>
    <property type="project" value="GO_Central"/>
</dbReference>
<feature type="non-terminal residue" evidence="1">
    <location>
        <position position="263"/>
    </location>
</feature>
<evidence type="ECO:0000313" key="2">
    <source>
        <dbReference type="Proteomes" id="UP000001593"/>
    </source>
</evidence>
<accession>A7S4A5</accession>
<dbReference type="eggNOG" id="ENOG502QQJ1">
    <property type="taxonomic scope" value="Eukaryota"/>
</dbReference>
<dbReference type="Proteomes" id="UP000001593">
    <property type="component" value="Unassembled WGS sequence"/>
</dbReference>
<evidence type="ECO:0000313" key="1">
    <source>
        <dbReference type="EMBL" id="EDO41484.1"/>
    </source>
</evidence>